<comment type="function">
    <text evidence="9">Component of the wyosine derivatives biosynthesis pathway that catalyzes the condensation of N-methylguanine with 2 carbon atoms from pyruvate to form the tricyclic 4-demethylwyosine (imG-14) on guanosine-37 of tRNA(Phe).</text>
</comment>
<dbReference type="InterPro" id="IPR013785">
    <property type="entry name" value="Aldolase_TIM"/>
</dbReference>
<keyword evidence="9" id="KW-0963">Cytoplasm</keyword>
<comment type="cofactor">
    <cofactor evidence="9">
        <name>[4Fe-4S] cluster</name>
        <dbReference type="ChEBI" id="CHEBI:49883"/>
    </cofactor>
    <text evidence="9">Binds 2 [4Fe-4S] clusters. Binds 1 [4Fe-4S] cluster coordinated with 3 cysteines and an exchangeable S-adenosyl-L-methionine.</text>
</comment>
<name>A0A3G3IHI1_9ARCH</name>
<dbReference type="EMBL" id="CP017686">
    <property type="protein sequence ID" value="AYQ54972.1"/>
    <property type="molecule type" value="Genomic_DNA"/>
</dbReference>
<dbReference type="HAMAP" id="MF_01921">
    <property type="entry name" value="TYW1_archaea"/>
    <property type="match status" value="1"/>
</dbReference>
<keyword evidence="3 9" id="KW-0819">tRNA processing</keyword>
<dbReference type="SFLD" id="SFLDS00029">
    <property type="entry name" value="Radical_SAM"/>
    <property type="match status" value="1"/>
</dbReference>
<sequence length="329" mass="38043">MDEEYRQTLIRQHYRIYRDHAAVKLCGWMKQSLLHQRTCYKQDFYGIQTHRCLQMTPALNECTHLCPFCWRVEGKDFEVKEWAEPKEMLDALIDYQRLLISGFKGDERCDPVMFQEAMNPTQVACSLAGEPTIYPYLSEFFKECHSRGMTTFLVTNGTMPERIEALDTLPRQIYVTVAAPDKATYAKACRPKIKDGWERLMRTLELFPSLETRTVVRHTLVQGVNLMDPESYARLDRVADPDLIEPKGYVFVGGSRQRLTVDGMPAFETIKDFSKRIADILGMDVLREKADSRVVLLGHEGMELDVRKAWEKGLPPSPRMDRLTADMCQ</sequence>
<keyword evidence="2 9" id="KW-0949">S-adenosyl-L-methionine</keyword>
<protein>
    <recommendedName>
        <fullName evidence="9">S-adenosyl-L-methionine-dependent tRNA 4-demethylwyosine synthase</fullName>
        <ecNumber evidence="9">4.1.3.44</ecNumber>
    </recommendedName>
    <alternativeName>
        <fullName evidence="9">tRNA wyosine derivatives biosynthesis protein Taw1</fullName>
    </alternativeName>
</protein>
<dbReference type="InterPro" id="IPR058240">
    <property type="entry name" value="rSAM_sf"/>
</dbReference>
<feature type="binding site" evidence="9">
    <location>
        <position position="26"/>
    </location>
    <ligand>
        <name>[4Fe-4S] cluster</name>
        <dbReference type="ChEBI" id="CHEBI:49883"/>
        <label>1</label>
    </ligand>
</feature>
<feature type="binding site" evidence="9">
    <location>
        <position position="66"/>
    </location>
    <ligand>
        <name>[4Fe-4S] cluster</name>
        <dbReference type="ChEBI" id="CHEBI:49883"/>
        <label>2</label>
        <note>4Fe-4S-S-AdoMet</note>
    </ligand>
</feature>
<dbReference type="GO" id="GO:0102521">
    <property type="term" value="F:tRNA-4-demethylwyosine synthase activity"/>
    <property type="evidence" value="ECO:0007669"/>
    <property type="project" value="UniProtKB-EC"/>
</dbReference>
<dbReference type="Pfam" id="PF08608">
    <property type="entry name" value="Wyosine_form"/>
    <property type="match status" value="1"/>
</dbReference>
<gene>
    <name evidence="9" type="primary">taw1</name>
    <name evidence="11" type="ORF">BKD89_04025</name>
</gene>
<evidence type="ECO:0000256" key="7">
    <source>
        <dbReference type="ARBA" id="ARBA00023239"/>
    </source>
</evidence>
<feature type="domain" description="Radical SAM core" evidence="10">
    <location>
        <begin position="45"/>
        <end position="287"/>
    </location>
</feature>
<dbReference type="OMA" id="HRCLQMT"/>
<dbReference type="NCBIfam" id="TIGR03972">
    <property type="entry name" value="rSAM_TYW1"/>
    <property type="match status" value="1"/>
</dbReference>
<reference evidence="11 12" key="1">
    <citation type="submission" date="2016-10" db="EMBL/GenBank/DDBJ databases">
        <title>Complete genome of the TMA-utilizing, human hosted archaeon Methanomethylophilus alvus Gen. nov, sp. nov., strain Mx-05, derived from a pure culture.</title>
        <authorList>
            <person name="Brugere J.-F."/>
            <person name="Ben Hania W."/>
            <person name="Chaudhary P.P."/>
            <person name="Gaci N."/>
            <person name="Borrel G."/>
            <person name="Cao Van Tuat L."/>
            <person name="Fardeau M.-L."/>
            <person name="Harris H.M.B."/>
            <person name="O'Toole P.W."/>
            <person name="Ollivier B."/>
        </authorList>
    </citation>
    <scope>NUCLEOTIDE SEQUENCE [LARGE SCALE GENOMIC DNA]</scope>
    <source>
        <strain evidence="11 12">Mx-05</strain>
    </source>
</reference>
<dbReference type="GeneID" id="41321606"/>
<evidence type="ECO:0000313" key="11">
    <source>
        <dbReference type="EMBL" id="AYQ54972.1"/>
    </source>
</evidence>
<keyword evidence="1 9" id="KW-0004">4Fe-4S</keyword>
<evidence type="ECO:0000256" key="4">
    <source>
        <dbReference type="ARBA" id="ARBA00022723"/>
    </source>
</evidence>
<dbReference type="PROSITE" id="PS51918">
    <property type="entry name" value="RADICAL_SAM"/>
    <property type="match status" value="1"/>
</dbReference>
<keyword evidence="6 9" id="KW-0411">Iron-sulfur</keyword>
<evidence type="ECO:0000256" key="2">
    <source>
        <dbReference type="ARBA" id="ARBA00022691"/>
    </source>
</evidence>
<evidence type="ECO:0000256" key="1">
    <source>
        <dbReference type="ARBA" id="ARBA00022485"/>
    </source>
</evidence>
<keyword evidence="5 9" id="KW-0408">Iron</keyword>
<feature type="binding site" evidence="9">
    <location>
        <position position="39"/>
    </location>
    <ligand>
        <name>[4Fe-4S] cluster</name>
        <dbReference type="ChEBI" id="CHEBI:49883"/>
        <label>1</label>
    </ligand>
</feature>
<evidence type="ECO:0000256" key="8">
    <source>
        <dbReference type="ARBA" id="ARBA00049466"/>
    </source>
</evidence>
<feature type="binding site" evidence="9">
    <location>
        <position position="52"/>
    </location>
    <ligand>
        <name>[4Fe-4S] cluster</name>
        <dbReference type="ChEBI" id="CHEBI:49883"/>
        <label>1</label>
    </ligand>
</feature>
<evidence type="ECO:0000313" key="12">
    <source>
        <dbReference type="Proteomes" id="UP000273278"/>
    </source>
</evidence>
<proteinExistence type="inferred from homology"/>
<dbReference type="Pfam" id="PF04055">
    <property type="entry name" value="Radical_SAM"/>
    <property type="match status" value="1"/>
</dbReference>
<accession>A0A3G3IHI1</accession>
<feature type="binding site" evidence="9">
    <location>
        <position position="62"/>
    </location>
    <ligand>
        <name>[4Fe-4S] cluster</name>
        <dbReference type="ChEBI" id="CHEBI:49883"/>
        <label>2</label>
        <note>4Fe-4S-S-AdoMet</note>
    </ligand>
</feature>
<evidence type="ECO:0000256" key="9">
    <source>
        <dbReference type="HAMAP-Rule" id="MF_01921"/>
    </source>
</evidence>
<dbReference type="EC" id="4.1.3.44" evidence="9"/>
<dbReference type="RefSeq" id="WP_015504707.1">
    <property type="nucleotide sequence ID" value="NZ_CAYARL010000006.1"/>
</dbReference>
<dbReference type="CDD" id="cd01335">
    <property type="entry name" value="Radical_SAM"/>
    <property type="match status" value="1"/>
</dbReference>
<dbReference type="PANTHER" id="PTHR13930:SF0">
    <property type="entry name" value="S-ADENOSYL-L-METHIONINE-DEPENDENT TRNA 4-DEMETHYLWYOSINE SYNTHASE TYW1-RELATED"/>
    <property type="match status" value="1"/>
</dbReference>
<evidence type="ECO:0000256" key="6">
    <source>
        <dbReference type="ARBA" id="ARBA00023014"/>
    </source>
</evidence>
<dbReference type="InterPro" id="IPR034556">
    <property type="entry name" value="tRNA_wybutosine-synthase"/>
</dbReference>
<comment type="subunit">
    <text evidence="9">Monomer.</text>
</comment>
<dbReference type="InterPro" id="IPR023993">
    <property type="entry name" value="TYW1_archaea"/>
</dbReference>
<dbReference type="PANTHER" id="PTHR13930">
    <property type="entry name" value="S-ADENOSYL-L-METHIONINE-DEPENDENT TRNA 4-DEMETHYLWYOSINE SYNTHASE"/>
    <property type="match status" value="1"/>
</dbReference>
<comment type="catalytic activity">
    <reaction evidence="8 9">
        <text>N(1)-methylguanosine(37) in tRNA(Phe) + pyruvate + S-adenosyl-L-methionine = 4-demethylwyosine(37) in tRNA(Phe) + 5'-deoxyadenosine + L-methionine + CO2 + H2O</text>
        <dbReference type="Rhea" id="RHEA:36347"/>
        <dbReference type="Rhea" id="RHEA-COMP:10164"/>
        <dbReference type="Rhea" id="RHEA-COMP:10165"/>
        <dbReference type="ChEBI" id="CHEBI:15361"/>
        <dbReference type="ChEBI" id="CHEBI:15377"/>
        <dbReference type="ChEBI" id="CHEBI:16526"/>
        <dbReference type="ChEBI" id="CHEBI:17319"/>
        <dbReference type="ChEBI" id="CHEBI:57844"/>
        <dbReference type="ChEBI" id="CHEBI:59789"/>
        <dbReference type="ChEBI" id="CHEBI:64315"/>
        <dbReference type="ChEBI" id="CHEBI:73542"/>
        <dbReference type="EC" id="4.1.3.44"/>
    </reaction>
</comment>
<dbReference type="GO" id="GO:0051539">
    <property type="term" value="F:4 iron, 4 sulfur cluster binding"/>
    <property type="evidence" value="ECO:0007669"/>
    <property type="project" value="UniProtKB-UniRule"/>
</dbReference>
<dbReference type="GO" id="GO:0046872">
    <property type="term" value="F:metal ion binding"/>
    <property type="evidence" value="ECO:0007669"/>
    <property type="project" value="UniProtKB-KW"/>
</dbReference>
<feature type="binding site" evidence="9">
    <location>
        <position position="69"/>
    </location>
    <ligand>
        <name>[4Fe-4S] cluster</name>
        <dbReference type="ChEBI" id="CHEBI:49883"/>
        <label>2</label>
        <note>4Fe-4S-S-AdoMet</note>
    </ligand>
</feature>
<dbReference type="InterPro" id="IPR013917">
    <property type="entry name" value="tRNA_wybutosine-synth"/>
</dbReference>
<keyword evidence="4 9" id="KW-0479">Metal-binding</keyword>
<evidence type="ECO:0000256" key="5">
    <source>
        <dbReference type="ARBA" id="ARBA00023004"/>
    </source>
</evidence>
<dbReference type="InterPro" id="IPR007197">
    <property type="entry name" value="rSAM"/>
</dbReference>
<evidence type="ECO:0000256" key="3">
    <source>
        <dbReference type="ARBA" id="ARBA00022694"/>
    </source>
</evidence>
<keyword evidence="7 9" id="KW-0456">Lyase</keyword>
<organism evidence="11 12">
    <name type="scientific">Methanomethylophilus alvi</name>
    <dbReference type="NCBI Taxonomy" id="1291540"/>
    <lineage>
        <taxon>Archaea</taxon>
        <taxon>Methanobacteriati</taxon>
        <taxon>Thermoplasmatota</taxon>
        <taxon>Thermoplasmata</taxon>
        <taxon>Methanomassiliicoccales</taxon>
        <taxon>Methanomethylophilaceae</taxon>
        <taxon>Methanomethylophilus</taxon>
    </lineage>
</organism>
<dbReference type="Proteomes" id="UP000273278">
    <property type="component" value="Chromosome"/>
</dbReference>
<dbReference type="SUPFAM" id="SSF102114">
    <property type="entry name" value="Radical SAM enzymes"/>
    <property type="match status" value="1"/>
</dbReference>
<dbReference type="AlphaFoldDB" id="A0A3G3IHI1"/>
<dbReference type="SFLD" id="SFLDF00284">
    <property type="entry name" value="tRNA_wybutosine-synthesizing"/>
    <property type="match status" value="1"/>
</dbReference>
<dbReference type="Gene3D" id="3.20.20.70">
    <property type="entry name" value="Aldolase class I"/>
    <property type="match status" value="1"/>
</dbReference>
<dbReference type="GO" id="GO:0005737">
    <property type="term" value="C:cytoplasm"/>
    <property type="evidence" value="ECO:0007669"/>
    <property type="project" value="UniProtKB-SubCell"/>
</dbReference>
<comment type="similarity">
    <text evidence="9">Belongs to the TYW1 family.</text>
</comment>
<dbReference type="SFLD" id="SFLDG01071">
    <property type="entry name" value="tRNA_wybutosine-synthesizing"/>
    <property type="match status" value="1"/>
</dbReference>
<evidence type="ECO:0000259" key="10">
    <source>
        <dbReference type="PROSITE" id="PS51918"/>
    </source>
</evidence>
<dbReference type="GO" id="GO:0008033">
    <property type="term" value="P:tRNA processing"/>
    <property type="evidence" value="ECO:0007669"/>
    <property type="project" value="UniProtKB-UniRule"/>
</dbReference>
<comment type="subcellular location">
    <subcellularLocation>
        <location evidence="9">Cytoplasm</location>
    </subcellularLocation>
</comment>